<dbReference type="InterPro" id="IPR000326">
    <property type="entry name" value="PAP2/HPO"/>
</dbReference>
<dbReference type="RefSeq" id="WP_088864741.1">
    <property type="nucleotide sequence ID" value="NZ_CP015101.1"/>
</dbReference>
<dbReference type="EMBL" id="CP015101">
    <property type="protein sequence ID" value="ASJ04722.1"/>
    <property type="molecule type" value="Genomic_DNA"/>
</dbReference>
<feature type="transmembrane region" description="Helical" evidence="1">
    <location>
        <begin position="168"/>
        <end position="186"/>
    </location>
</feature>
<evidence type="ECO:0000256" key="1">
    <source>
        <dbReference type="SAM" id="Phobius"/>
    </source>
</evidence>
<dbReference type="GeneID" id="33326072"/>
<dbReference type="PANTHER" id="PTHR14969">
    <property type="entry name" value="SPHINGOSINE-1-PHOSPHATE PHOSPHOHYDROLASE"/>
    <property type="match status" value="1"/>
</dbReference>
<evidence type="ECO:0000259" key="2">
    <source>
        <dbReference type="SMART" id="SM00014"/>
    </source>
</evidence>
<evidence type="ECO:0000313" key="4">
    <source>
        <dbReference type="Proteomes" id="UP000250272"/>
    </source>
</evidence>
<accession>A0A2Z2MIY6</accession>
<reference evidence="3 4" key="1">
    <citation type="submission" date="2016-04" db="EMBL/GenBank/DDBJ databases">
        <title>Complete genome sequence of Thermococcus barossii type strain SHCK-94.</title>
        <authorList>
            <person name="Oger P.M."/>
        </authorList>
    </citation>
    <scope>NUCLEOTIDE SEQUENCE [LARGE SCALE GENOMIC DNA]</scope>
    <source>
        <strain evidence="3 4">SHCK-94</strain>
    </source>
</reference>
<dbReference type="Gene3D" id="1.20.144.10">
    <property type="entry name" value="Phosphatidic acid phosphatase type 2/haloperoxidase"/>
    <property type="match status" value="1"/>
</dbReference>
<feature type="transmembrane region" description="Helical" evidence="1">
    <location>
        <begin position="109"/>
        <end position="130"/>
    </location>
</feature>
<dbReference type="PANTHER" id="PTHR14969:SF13">
    <property type="entry name" value="AT30094P"/>
    <property type="match status" value="1"/>
</dbReference>
<dbReference type="AlphaFoldDB" id="A0A2Z2MIY6"/>
<dbReference type="SUPFAM" id="SSF48317">
    <property type="entry name" value="Acid phosphatase/Vanadium-dependent haloperoxidase"/>
    <property type="match status" value="1"/>
</dbReference>
<feature type="transmembrane region" description="Helical" evidence="1">
    <location>
        <begin position="142"/>
        <end position="162"/>
    </location>
</feature>
<protein>
    <submittedName>
        <fullName evidence="3">Phosphatidylglycerophosphatase</fullName>
    </submittedName>
</protein>
<gene>
    <name evidence="3" type="ORF">A3L01_04835</name>
</gene>
<feature type="transmembrane region" description="Helical" evidence="1">
    <location>
        <begin position="47"/>
        <end position="70"/>
    </location>
</feature>
<dbReference type="OrthoDB" id="10182at2157"/>
<evidence type="ECO:0000313" key="3">
    <source>
        <dbReference type="EMBL" id="ASJ04722.1"/>
    </source>
</evidence>
<keyword evidence="4" id="KW-1185">Reference proteome</keyword>
<dbReference type="KEGG" id="tbs:A3L01_04835"/>
<keyword evidence="1" id="KW-0812">Transmembrane</keyword>
<feature type="domain" description="Phosphatidic acid phosphatase type 2/haloperoxidase" evidence="2">
    <location>
        <begin position="82"/>
        <end position="183"/>
    </location>
</feature>
<keyword evidence="1" id="KW-1133">Transmembrane helix</keyword>
<dbReference type="InterPro" id="IPR036938">
    <property type="entry name" value="PAP2/HPO_sf"/>
</dbReference>
<name>A0A2Z2MIY6_9EURY</name>
<dbReference type="GO" id="GO:0042392">
    <property type="term" value="F:sphingosine-1-phosphate phosphatase activity"/>
    <property type="evidence" value="ECO:0007669"/>
    <property type="project" value="TreeGrafter"/>
</dbReference>
<dbReference type="Pfam" id="PF01569">
    <property type="entry name" value="PAP2"/>
    <property type="match status" value="1"/>
</dbReference>
<proteinExistence type="predicted"/>
<feature type="transmembrane region" description="Helical" evidence="1">
    <location>
        <begin position="82"/>
        <end position="103"/>
    </location>
</feature>
<dbReference type="Proteomes" id="UP000250272">
    <property type="component" value="Chromosome"/>
</dbReference>
<sequence length="191" mass="21065">MRGIKLDIRFGILTIGVLGLLVLQAAGALNGINEWVNSRISLIDTPLMNFLTAFGGDLFLFSFAALALYLDWREKGRLSLETASFLLAIFVGLATVGAMKVLFAEPRPIAYGSGIGSYAFPSGHTFRAAIIAAYGSDRWRKYAPLFWAYAVGIALTRLLLHVHWLGDVLFSIFFAPWLYLLLKSLLGGRFE</sequence>
<organism evidence="3 4">
    <name type="scientific">Thermococcus barossii</name>
    <dbReference type="NCBI Taxonomy" id="54077"/>
    <lineage>
        <taxon>Archaea</taxon>
        <taxon>Methanobacteriati</taxon>
        <taxon>Methanobacteriota</taxon>
        <taxon>Thermococci</taxon>
        <taxon>Thermococcales</taxon>
        <taxon>Thermococcaceae</taxon>
        <taxon>Thermococcus</taxon>
    </lineage>
</organism>
<dbReference type="SMART" id="SM00014">
    <property type="entry name" value="acidPPc"/>
    <property type="match status" value="1"/>
</dbReference>
<keyword evidence="1" id="KW-0472">Membrane</keyword>